<reference evidence="3" key="1">
    <citation type="submission" date="2015-10" db="EMBL/GenBank/DDBJ databases">
        <title>Extensive mobilome-driven genome diversification in gut-associated Bacteroides vulgatus mpk.</title>
        <authorList>
            <person name="Beier S."/>
            <person name="Lange A."/>
            <person name="Huson D.H."/>
            <person name="Frick J.-S."/>
            <person name="Autenrieth I.B."/>
        </authorList>
    </citation>
    <scope>NUCLEOTIDE SEQUENCE [LARGE SCALE GENOMIC DNA]</scope>
    <source>
        <strain evidence="3">mpk</strain>
    </source>
</reference>
<dbReference type="Proteomes" id="UP000061587">
    <property type="component" value="Chromosome"/>
</dbReference>
<dbReference type="AlphaFoldDB" id="A0A0P0M1A6"/>
<accession>A0A0P0M1A6</accession>
<evidence type="ECO:0000256" key="1">
    <source>
        <dbReference type="SAM" id="MobiDB-lite"/>
    </source>
</evidence>
<gene>
    <name evidence="2" type="ORF">BvMPK_0867</name>
</gene>
<feature type="compositionally biased region" description="Basic residues" evidence="1">
    <location>
        <begin position="23"/>
        <end position="34"/>
    </location>
</feature>
<sequence>MRLTERRKMEVNENRGRLGRKKLQGKIRKKKNHQKEKDITGSVKRANHNKGSMIVSDPTELVQPSGNNHSSRFVRLCVAACFIHGAG</sequence>
<organism evidence="2 3">
    <name type="scientific">Phocaeicola vulgatus</name>
    <name type="common">Bacteroides vulgatus</name>
    <dbReference type="NCBI Taxonomy" id="821"/>
    <lineage>
        <taxon>Bacteria</taxon>
        <taxon>Pseudomonadati</taxon>
        <taxon>Bacteroidota</taxon>
        <taxon>Bacteroidia</taxon>
        <taxon>Bacteroidales</taxon>
        <taxon>Bacteroidaceae</taxon>
        <taxon>Phocaeicola</taxon>
    </lineage>
</organism>
<reference evidence="2 3" key="2">
    <citation type="journal article" date="2016" name="Genome Biol. Evol.">
        <title>Extensive mobilome-driven genome diversification in mouse gut-associated Bacteroides vulgatus mpk.</title>
        <authorList>
            <person name="Lange A."/>
            <person name="Beier S."/>
            <person name="Steimle A."/>
            <person name="Autenrieth I.B."/>
            <person name="Huson D.H."/>
            <person name="Frick J.S."/>
        </authorList>
    </citation>
    <scope>NUCLEOTIDE SEQUENCE [LARGE SCALE GENOMIC DNA]</scope>
    <source>
        <strain evidence="3">mpk</strain>
    </source>
</reference>
<dbReference type="PATRIC" id="fig|821.40.peg.1019"/>
<proteinExistence type="predicted"/>
<feature type="region of interest" description="Disordered" evidence="1">
    <location>
        <begin position="23"/>
        <end position="68"/>
    </location>
</feature>
<name>A0A0P0M1A6_PHOVU</name>
<protein>
    <submittedName>
        <fullName evidence="2">Uncharacterized protein</fullName>
    </submittedName>
</protein>
<dbReference type="EMBL" id="CP013020">
    <property type="protein sequence ID" value="ALK83485.1"/>
    <property type="molecule type" value="Genomic_DNA"/>
</dbReference>
<evidence type="ECO:0000313" key="3">
    <source>
        <dbReference type="Proteomes" id="UP000061587"/>
    </source>
</evidence>
<evidence type="ECO:0000313" key="2">
    <source>
        <dbReference type="EMBL" id="ALK83485.1"/>
    </source>
</evidence>